<proteinExistence type="predicted"/>
<dbReference type="RefSeq" id="XP_007310586.1">
    <property type="nucleotide sequence ID" value="XM_007310524.1"/>
</dbReference>
<evidence type="ECO:0000313" key="3">
    <source>
        <dbReference type="Proteomes" id="UP000053927"/>
    </source>
</evidence>
<reference evidence="3" key="1">
    <citation type="journal article" date="2012" name="Science">
        <title>The Paleozoic origin of enzymatic lignin decomposition reconstructed from 31 fungal genomes.</title>
        <authorList>
            <person name="Floudas D."/>
            <person name="Binder M."/>
            <person name="Riley R."/>
            <person name="Barry K."/>
            <person name="Blanchette R.A."/>
            <person name="Henrissat B."/>
            <person name="Martinez A.T."/>
            <person name="Otillar R."/>
            <person name="Spatafora J.W."/>
            <person name="Yadav J.S."/>
            <person name="Aerts A."/>
            <person name="Benoit I."/>
            <person name="Boyd A."/>
            <person name="Carlson A."/>
            <person name="Copeland A."/>
            <person name="Coutinho P.M."/>
            <person name="de Vries R.P."/>
            <person name="Ferreira P."/>
            <person name="Findley K."/>
            <person name="Foster B."/>
            <person name="Gaskell J."/>
            <person name="Glotzer D."/>
            <person name="Gorecki P."/>
            <person name="Heitman J."/>
            <person name="Hesse C."/>
            <person name="Hori C."/>
            <person name="Igarashi K."/>
            <person name="Jurgens J.A."/>
            <person name="Kallen N."/>
            <person name="Kersten P."/>
            <person name="Kohler A."/>
            <person name="Kuees U."/>
            <person name="Kumar T.K.A."/>
            <person name="Kuo A."/>
            <person name="LaButti K."/>
            <person name="Larrondo L.F."/>
            <person name="Lindquist E."/>
            <person name="Ling A."/>
            <person name="Lombard V."/>
            <person name="Lucas S."/>
            <person name="Lundell T."/>
            <person name="Martin R."/>
            <person name="McLaughlin D.J."/>
            <person name="Morgenstern I."/>
            <person name="Morin E."/>
            <person name="Murat C."/>
            <person name="Nagy L.G."/>
            <person name="Nolan M."/>
            <person name="Ohm R.A."/>
            <person name="Patyshakuliyeva A."/>
            <person name="Rokas A."/>
            <person name="Ruiz-Duenas F.J."/>
            <person name="Sabat G."/>
            <person name="Salamov A."/>
            <person name="Samejima M."/>
            <person name="Schmutz J."/>
            <person name="Slot J.C."/>
            <person name="St John F."/>
            <person name="Stenlid J."/>
            <person name="Sun H."/>
            <person name="Sun S."/>
            <person name="Syed K."/>
            <person name="Tsang A."/>
            <person name="Wiebenga A."/>
            <person name="Young D."/>
            <person name="Pisabarro A."/>
            <person name="Eastwood D.C."/>
            <person name="Martin F."/>
            <person name="Cullen D."/>
            <person name="Grigoriev I.V."/>
            <person name="Hibbett D.S."/>
        </authorList>
    </citation>
    <scope>NUCLEOTIDE SEQUENCE [LARGE SCALE GENOMIC DNA]</scope>
    <source>
        <strain evidence="3">FP-91666</strain>
    </source>
</reference>
<dbReference type="OrthoDB" id="2681843at2759"/>
<sequence length="180" mass="20432">MAQAISQKLAHLSLDESSKPSSPPASPTPVQAEPEITELCTCPPSPNMVQLMNAGIRLPVHYYGFLIDEEPGGFIDFARRYVEPDHMHRWTIDDLFMLGLRKIHRLGKLRKEPAAKMAWVDNWAKAECPRVKKAVGRQVVVLPLFANNFSSYDGRPTQKQVDLMSRLLGQRPRWWQAAPM</sequence>
<dbReference type="KEGG" id="shs:STEHIDRAFT_162882"/>
<dbReference type="EMBL" id="JH687398">
    <property type="protein sequence ID" value="EIM80468.1"/>
    <property type="molecule type" value="Genomic_DNA"/>
</dbReference>
<name>R7S035_STEHR</name>
<evidence type="ECO:0000313" key="2">
    <source>
        <dbReference type="EMBL" id="EIM80468.1"/>
    </source>
</evidence>
<organism evidence="2 3">
    <name type="scientific">Stereum hirsutum (strain FP-91666)</name>
    <name type="common">White-rot fungus</name>
    <dbReference type="NCBI Taxonomy" id="721885"/>
    <lineage>
        <taxon>Eukaryota</taxon>
        <taxon>Fungi</taxon>
        <taxon>Dikarya</taxon>
        <taxon>Basidiomycota</taxon>
        <taxon>Agaricomycotina</taxon>
        <taxon>Agaricomycetes</taxon>
        <taxon>Russulales</taxon>
        <taxon>Stereaceae</taxon>
        <taxon>Stereum</taxon>
    </lineage>
</organism>
<feature type="region of interest" description="Disordered" evidence="1">
    <location>
        <begin position="1"/>
        <end position="33"/>
    </location>
</feature>
<dbReference type="Proteomes" id="UP000053927">
    <property type="component" value="Unassembled WGS sequence"/>
</dbReference>
<protein>
    <submittedName>
        <fullName evidence="2">Uncharacterized protein</fullName>
    </submittedName>
</protein>
<gene>
    <name evidence="2" type="ORF">STEHIDRAFT_162882</name>
</gene>
<accession>R7S035</accession>
<dbReference type="GeneID" id="18802178"/>
<evidence type="ECO:0000256" key="1">
    <source>
        <dbReference type="SAM" id="MobiDB-lite"/>
    </source>
</evidence>
<keyword evidence="3" id="KW-1185">Reference proteome</keyword>
<dbReference type="AlphaFoldDB" id="R7S035"/>